<dbReference type="EC" id="2.8.1.7" evidence="3"/>
<dbReference type="InterPro" id="IPR015421">
    <property type="entry name" value="PyrdxlP-dep_Trfase_major"/>
</dbReference>
<dbReference type="PROSITE" id="PS00595">
    <property type="entry name" value="AA_TRANSFER_CLASS_5"/>
    <property type="match status" value="1"/>
</dbReference>
<proteinExistence type="inferred from homology"/>
<evidence type="ECO:0000256" key="3">
    <source>
        <dbReference type="ARBA" id="ARBA00012239"/>
    </source>
</evidence>
<dbReference type="InterPro" id="IPR015424">
    <property type="entry name" value="PyrdxlP-dep_Trfase"/>
</dbReference>
<dbReference type="GO" id="GO:0046872">
    <property type="term" value="F:metal ion binding"/>
    <property type="evidence" value="ECO:0007669"/>
    <property type="project" value="UniProtKB-KW"/>
</dbReference>
<dbReference type="InterPro" id="IPR015422">
    <property type="entry name" value="PyrdxlP-dep_Trfase_small"/>
</dbReference>
<dbReference type="PANTHER" id="PTHR11601">
    <property type="entry name" value="CYSTEINE DESULFURYLASE FAMILY MEMBER"/>
    <property type="match status" value="1"/>
</dbReference>
<dbReference type="InterPro" id="IPR016454">
    <property type="entry name" value="Cysteine_dSase"/>
</dbReference>
<evidence type="ECO:0000313" key="13">
    <source>
        <dbReference type="EMBL" id="TVM33086.1"/>
    </source>
</evidence>
<evidence type="ECO:0000259" key="11">
    <source>
        <dbReference type="Pfam" id="PF00266"/>
    </source>
</evidence>
<keyword evidence="7" id="KW-0408">Iron</keyword>
<evidence type="ECO:0000256" key="4">
    <source>
        <dbReference type="ARBA" id="ARBA00022679"/>
    </source>
</evidence>
<feature type="domain" description="Aminotransferase class V" evidence="11">
    <location>
        <begin position="5"/>
        <end position="375"/>
    </location>
</feature>
<dbReference type="PIRSF" id="PIRSF005572">
    <property type="entry name" value="NifS"/>
    <property type="match status" value="1"/>
</dbReference>
<evidence type="ECO:0000256" key="5">
    <source>
        <dbReference type="ARBA" id="ARBA00022723"/>
    </source>
</evidence>
<sequence>MRPLYFDYNATTPVHPEVRDRLIPFLSESFGNPGCAHLPGMSAKDAVDQARENAAAALGVSASSIVFTSGATEANNLAVLGTAGPFAPEGRPERIAVSAVEHPAVFAPARALERRGSRMYVIPVDSQGAMDLDSLEQVCSSGGPGLLAVMLANNETGTLNPVREAAKIAKEHGWLVHCDAAQAVGKIPVDVAELGVDFLTVAGHKCYAPKGVGALVIASEEARKRIAPVTFGGGQEGGLRPGTENVPYIVALGAALEIVCRKVADEEPRQRALGNRFMAGLDDLGRPFRLFGKPFTEDARLPQTANVGFANVTAGSILSGLVAREVAVSGGAACHAGQVSISTTLLAMNAPEQYAAGAVRFSWGIFTEEQDVDELLLRLEETLAELD</sequence>
<dbReference type="Proteomes" id="UP000434052">
    <property type="component" value="Unassembled WGS sequence"/>
</dbReference>
<dbReference type="EMBL" id="QMIF01000008">
    <property type="protein sequence ID" value="TVM33086.1"/>
    <property type="molecule type" value="Genomic_DNA"/>
</dbReference>
<evidence type="ECO:0000256" key="8">
    <source>
        <dbReference type="ARBA" id="ARBA00023014"/>
    </source>
</evidence>
<keyword evidence="5" id="KW-0479">Metal-binding</keyword>
<comment type="catalytic activity">
    <reaction evidence="9">
        <text>(sulfur carrier)-H + L-cysteine = (sulfur carrier)-SH + L-alanine</text>
        <dbReference type="Rhea" id="RHEA:43892"/>
        <dbReference type="Rhea" id="RHEA-COMP:14737"/>
        <dbReference type="Rhea" id="RHEA-COMP:14739"/>
        <dbReference type="ChEBI" id="CHEBI:29917"/>
        <dbReference type="ChEBI" id="CHEBI:35235"/>
        <dbReference type="ChEBI" id="CHEBI:57972"/>
        <dbReference type="ChEBI" id="CHEBI:64428"/>
        <dbReference type="EC" id="2.8.1.7"/>
    </reaction>
</comment>
<evidence type="ECO:0000256" key="2">
    <source>
        <dbReference type="ARBA" id="ARBA00006490"/>
    </source>
</evidence>
<keyword evidence="4" id="KW-0808">Transferase</keyword>
<dbReference type="GO" id="GO:0031071">
    <property type="term" value="F:cysteine desulfurase activity"/>
    <property type="evidence" value="ECO:0007669"/>
    <property type="project" value="UniProtKB-EC"/>
</dbReference>
<name>A0A6P1ZGE8_9BACT</name>
<accession>A0A6P1ZGE8</accession>
<dbReference type="OrthoDB" id="9808002at2"/>
<evidence type="ECO:0000256" key="10">
    <source>
        <dbReference type="RuleBase" id="RU004504"/>
    </source>
</evidence>
<dbReference type="EMBL" id="CP039543">
    <property type="protein sequence ID" value="QJT08447.1"/>
    <property type="molecule type" value="Genomic_DNA"/>
</dbReference>
<dbReference type="RefSeq" id="WP_144305814.1">
    <property type="nucleotide sequence ID" value="NZ_CP039543.1"/>
</dbReference>
<evidence type="ECO:0000313" key="12">
    <source>
        <dbReference type="EMBL" id="QJT08447.1"/>
    </source>
</evidence>
<evidence type="ECO:0000313" key="14">
    <source>
        <dbReference type="Proteomes" id="UP000434052"/>
    </source>
</evidence>
<evidence type="ECO:0000256" key="1">
    <source>
        <dbReference type="ARBA" id="ARBA00001933"/>
    </source>
</evidence>
<reference evidence="13 14" key="1">
    <citation type="submission" date="2018-06" db="EMBL/GenBank/DDBJ databases">
        <title>Complete genome of Desulfovibrio marinus P48SEP.</title>
        <authorList>
            <person name="Crispim J.S."/>
            <person name="Vidigal P.M.P."/>
            <person name="Silva L.C.F."/>
            <person name="Araujo L.C."/>
            <person name="Laguardia C.N."/>
            <person name="Dias R.S."/>
            <person name="Sousa M.P."/>
            <person name="Paula S.O."/>
            <person name="Silva C."/>
        </authorList>
    </citation>
    <scope>NUCLEOTIDE SEQUENCE [LARGE SCALE GENOMIC DNA]</scope>
    <source>
        <strain evidence="13 14">P48SEP</strain>
    </source>
</reference>
<organism evidence="13 14">
    <name type="scientific">Oceanidesulfovibrio marinus</name>
    <dbReference type="NCBI Taxonomy" id="370038"/>
    <lineage>
        <taxon>Bacteria</taxon>
        <taxon>Pseudomonadati</taxon>
        <taxon>Thermodesulfobacteriota</taxon>
        <taxon>Desulfovibrionia</taxon>
        <taxon>Desulfovibrionales</taxon>
        <taxon>Desulfovibrionaceae</taxon>
        <taxon>Oceanidesulfovibrio</taxon>
    </lineage>
</organism>
<keyword evidence="6" id="KW-0663">Pyridoxal phosphate</keyword>
<dbReference type="InterPro" id="IPR020578">
    <property type="entry name" value="Aminotrans_V_PyrdxlP_BS"/>
</dbReference>
<dbReference type="PANTHER" id="PTHR11601:SF34">
    <property type="entry name" value="CYSTEINE DESULFURASE"/>
    <property type="match status" value="1"/>
</dbReference>
<dbReference type="SUPFAM" id="SSF53383">
    <property type="entry name" value="PLP-dependent transferases"/>
    <property type="match status" value="1"/>
</dbReference>
<dbReference type="Gene3D" id="3.90.1150.10">
    <property type="entry name" value="Aspartate Aminotransferase, domain 1"/>
    <property type="match status" value="1"/>
</dbReference>
<dbReference type="GO" id="GO:0051536">
    <property type="term" value="F:iron-sulfur cluster binding"/>
    <property type="evidence" value="ECO:0007669"/>
    <property type="project" value="UniProtKB-KW"/>
</dbReference>
<dbReference type="Pfam" id="PF00266">
    <property type="entry name" value="Aminotran_5"/>
    <property type="match status" value="1"/>
</dbReference>
<dbReference type="Proteomes" id="UP000503251">
    <property type="component" value="Chromosome"/>
</dbReference>
<dbReference type="AlphaFoldDB" id="A0A6P1ZGE8"/>
<dbReference type="InterPro" id="IPR000192">
    <property type="entry name" value="Aminotrans_V_dom"/>
</dbReference>
<comment type="similarity">
    <text evidence="2">Belongs to the class-V pyridoxal-phosphate-dependent aminotransferase family. NifS/IscS subfamily.</text>
</comment>
<reference evidence="12 15" key="2">
    <citation type="submission" date="2019-04" db="EMBL/GenBank/DDBJ databases">
        <title>Isolation and culture of sulfate reducing bacteria from the cold seep of the South China Sea.</title>
        <authorList>
            <person name="Sun C."/>
            <person name="Liu R."/>
        </authorList>
    </citation>
    <scope>NUCLEOTIDE SEQUENCE [LARGE SCALE GENOMIC DNA]</scope>
    <source>
        <strain evidence="12 15">CS1</strain>
    </source>
</reference>
<protein>
    <recommendedName>
        <fullName evidence="3">cysteine desulfurase</fullName>
        <ecNumber evidence="3">2.8.1.7</ecNumber>
    </recommendedName>
</protein>
<evidence type="ECO:0000256" key="7">
    <source>
        <dbReference type="ARBA" id="ARBA00023004"/>
    </source>
</evidence>
<evidence type="ECO:0000256" key="6">
    <source>
        <dbReference type="ARBA" id="ARBA00022898"/>
    </source>
</evidence>
<gene>
    <name evidence="13" type="ORF">DQK91_13070</name>
    <name evidence="12" type="ORF">E8L03_05675</name>
</gene>
<comment type="cofactor">
    <cofactor evidence="1 10">
        <name>pyridoxal 5'-phosphate</name>
        <dbReference type="ChEBI" id="CHEBI:597326"/>
    </cofactor>
</comment>
<keyword evidence="15" id="KW-1185">Reference proteome</keyword>
<evidence type="ECO:0000256" key="9">
    <source>
        <dbReference type="ARBA" id="ARBA00050776"/>
    </source>
</evidence>
<dbReference type="Gene3D" id="3.40.640.10">
    <property type="entry name" value="Type I PLP-dependent aspartate aminotransferase-like (Major domain)"/>
    <property type="match status" value="1"/>
</dbReference>
<dbReference type="Gene3D" id="1.10.260.50">
    <property type="match status" value="1"/>
</dbReference>
<evidence type="ECO:0000313" key="15">
    <source>
        <dbReference type="Proteomes" id="UP000503251"/>
    </source>
</evidence>
<keyword evidence="8" id="KW-0411">Iron-sulfur</keyword>